<protein>
    <recommendedName>
        <fullName evidence="6">Mss4-like protein</fullName>
    </recommendedName>
</protein>
<reference evidence="4 5" key="1">
    <citation type="submission" date="2024-05" db="EMBL/GenBank/DDBJ databases">
        <title>A draft genome resource for the thread blight pathogen Marasmius tenuissimus strain MS-2.</title>
        <authorList>
            <person name="Yulfo-Soto G.E."/>
            <person name="Baruah I.K."/>
            <person name="Amoako-Attah I."/>
            <person name="Bukari Y."/>
            <person name="Meinhardt L.W."/>
            <person name="Bailey B.A."/>
            <person name="Cohen S.P."/>
        </authorList>
    </citation>
    <scope>NUCLEOTIDE SEQUENCE [LARGE SCALE GENOMIC DNA]</scope>
    <source>
        <strain evidence="4 5">MS-2</strain>
    </source>
</reference>
<name>A0ABR2ZYM9_9AGAR</name>
<dbReference type="PROSITE" id="PS51796">
    <property type="entry name" value="MSS4"/>
    <property type="match status" value="1"/>
</dbReference>
<gene>
    <name evidence="4" type="ORF">AAF712_006521</name>
</gene>
<evidence type="ECO:0008006" key="6">
    <source>
        <dbReference type="Google" id="ProtNLM"/>
    </source>
</evidence>
<evidence type="ECO:0000256" key="3">
    <source>
        <dbReference type="ARBA" id="ARBA00022927"/>
    </source>
</evidence>
<accession>A0ABR2ZYM9</accession>
<evidence type="ECO:0000313" key="4">
    <source>
        <dbReference type="EMBL" id="KAL0066478.1"/>
    </source>
</evidence>
<dbReference type="PANTHER" id="PTHR13276">
    <property type="entry name" value="GUANINE NUCLEOTIDE EXCHANGE FACTOR MSS4"/>
    <property type="match status" value="1"/>
</dbReference>
<dbReference type="PANTHER" id="PTHR13276:SF0">
    <property type="entry name" value="GUANINE NUCLEOTIDE EXCHANGE FACTOR MSS4"/>
    <property type="match status" value="1"/>
</dbReference>
<evidence type="ECO:0000256" key="2">
    <source>
        <dbReference type="ARBA" id="ARBA00022658"/>
    </source>
</evidence>
<organism evidence="4 5">
    <name type="scientific">Marasmius tenuissimus</name>
    <dbReference type="NCBI Taxonomy" id="585030"/>
    <lineage>
        <taxon>Eukaryota</taxon>
        <taxon>Fungi</taxon>
        <taxon>Dikarya</taxon>
        <taxon>Basidiomycota</taxon>
        <taxon>Agaricomycotina</taxon>
        <taxon>Agaricomycetes</taxon>
        <taxon>Agaricomycetidae</taxon>
        <taxon>Agaricales</taxon>
        <taxon>Marasmiineae</taxon>
        <taxon>Marasmiaceae</taxon>
        <taxon>Marasmius</taxon>
    </lineage>
</organism>
<dbReference type="InterPro" id="IPR011323">
    <property type="entry name" value="Mss4/transl-control_tumour"/>
</dbReference>
<proteinExistence type="predicted"/>
<dbReference type="Gene3D" id="2.170.150.10">
    <property type="entry name" value="Metal Binding Protein, Guanine Nucleotide Exchange Factor, Chain A"/>
    <property type="match status" value="1"/>
</dbReference>
<dbReference type="Proteomes" id="UP001437256">
    <property type="component" value="Unassembled WGS sequence"/>
</dbReference>
<evidence type="ECO:0000313" key="5">
    <source>
        <dbReference type="Proteomes" id="UP001437256"/>
    </source>
</evidence>
<dbReference type="Pfam" id="PF04421">
    <property type="entry name" value="Mss4"/>
    <property type="match status" value="1"/>
</dbReference>
<keyword evidence="1" id="KW-0813">Transport</keyword>
<dbReference type="InterPro" id="IPR007515">
    <property type="entry name" value="Mss4"/>
</dbReference>
<dbReference type="InterPro" id="IPR011057">
    <property type="entry name" value="Mss4-like_sf"/>
</dbReference>
<keyword evidence="2" id="KW-0344">Guanine-nucleotide releasing factor</keyword>
<keyword evidence="5" id="KW-1185">Reference proteome</keyword>
<dbReference type="SUPFAM" id="SSF51316">
    <property type="entry name" value="Mss4-like"/>
    <property type="match status" value="1"/>
</dbReference>
<sequence length="178" mass="19573">MSTANNQVPAGLWEALQSSSSRQRPVSKLLKSFENGISDVTNKDEGPSNRYDILCPRSGCGSIILKNKVAKLVDREDSPQKFLRDGQIDPSNLPLHPVLTEITANSESSSKWWLITPSPMQFENIGFSKTTEAMLGPSGKKLKLLACAECDLGPLGWSEEGETEFWLASTRVGYRADQ</sequence>
<dbReference type="EMBL" id="JBBXMP010000035">
    <property type="protein sequence ID" value="KAL0066478.1"/>
    <property type="molecule type" value="Genomic_DNA"/>
</dbReference>
<keyword evidence="3" id="KW-0653">Protein transport</keyword>
<comment type="caution">
    <text evidence="4">The sequence shown here is derived from an EMBL/GenBank/DDBJ whole genome shotgun (WGS) entry which is preliminary data.</text>
</comment>
<evidence type="ECO:0000256" key="1">
    <source>
        <dbReference type="ARBA" id="ARBA00022448"/>
    </source>
</evidence>